<accession>A0ABY3UU70</accession>
<evidence type="ECO:0000256" key="1">
    <source>
        <dbReference type="ARBA" id="ARBA00022737"/>
    </source>
</evidence>
<keyword evidence="5" id="KW-1185">Reference proteome</keyword>
<evidence type="ECO:0000313" key="4">
    <source>
        <dbReference type="EMBL" id="ULP40803.1"/>
    </source>
</evidence>
<evidence type="ECO:0000313" key="5">
    <source>
        <dbReference type="Proteomes" id="UP001055171"/>
    </source>
</evidence>
<dbReference type="InterPro" id="IPR001258">
    <property type="entry name" value="NHL_repeat"/>
</dbReference>
<dbReference type="PROSITE" id="PS51125">
    <property type="entry name" value="NHL"/>
    <property type="match status" value="2"/>
</dbReference>
<feature type="region of interest" description="Disordered" evidence="3">
    <location>
        <begin position="36"/>
        <end position="60"/>
    </location>
</feature>
<gene>
    <name evidence="4" type="ORF">MJO58_17920</name>
</gene>
<feature type="repeat" description="NHL" evidence="2">
    <location>
        <begin position="239"/>
        <end position="268"/>
    </location>
</feature>
<dbReference type="Gene3D" id="2.120.10.30">
    <property type="entry name" value="TolB, C-terminal domain"/>
    <property type="match status" value="1"/>
</dbReference>
<dbReference type="PANTHER" id="PTHR24104:SF25">
    <property type="entry name" value="PROTEIN LIN-41"/>
    <property type="match status" value="1"/>
</dbReference>
<protein>
    <submittedName>
        <fullName evidence="4">NHL repeat-containing protein</fullName>
    </submittedName>
</protein>
<dbReference type="Proteomes" id="UP001055171">
    <property type="component" value="Chromosome"/>
</dbReference>
<organism evidence="4 5">
    <name type="scientific">Mycobacterium lentiflavum</name>
    <dbReference type="NCBI Taxonomy" id="141349"/>
    <lineage>
        <taxon>Bacteria</taxon>
        <taxon>Bacillati</taxon>
        <taxon>Actinomycetota</taxon>
        <taxon>Actinomycetes</taxon>
        <taxon>Mycobacteriales</taxon>
        <taxon>Mycobacteriaceae</taxon>
        <taxon>Mycobacterium</taxon>
        <taxon>Mycobacterium simiae complex</taxon>
    </lineage>
</organism>
<dbReference type="Pfam" id="PF01436">
    <property type="entry name" value="NHL"/>
    <property type="match status" value="2"/>
</dbReference>
<proteinExistence type="predicted"/>
<dbReference type="InterPro" id="IPR011042">
    <property type="entry name" value="6-blade_b-propeller_TolB-like"/>
</dbReference>
<evidence type="ECO:0000256" key="2">
    <source>
        <dbReference type="PROSITE-ProRule" id="PRU00504"/>
    </source>
</evidence>
<keyword evidence="1" id="KW-0677">Repeat</keyword>
<dbReference type="InterPro" id="IPR035016">
    <property type="entry name" value="NHL_PKND"/>
</dbReference>
<dbReference type="SUPFAM" id="SSF63829">
    <property type="entry name" value="Calcium-dependent phosphotriesterase"/>
    <property type="match status" value="1"/>
</dbReference>
<dbReference type="PANTHER" id="PTHR24104">
    <property type="entry name" value="E3 UBIQUITIN-PROTEIN LIGASE NHLRC1-RELATED"/>
    <property type="match status" value="1"/>
</dbReference>
<name>A0ABY3UU70_MYCLN</name>
<feature type="compositionally biased region" description="Polar residues" evidence="3">
    <location>
        <begin position="36"/>
        <end position="57"/>
    </location>
</feature>
<feature type="repeat" description="NHL" evidence="2">
    <location>
        <begin position="311"/>
        <end position="383"/>
    </location>
</feature>
<dbReference type="InterPro" id="IPR050952">
    <property type="entry name" value="TRIM-NHL_E3_ligases"/>
</dbReference>
<dbReference type="Gene3D" id="2.40.10.500">
    <property type="match status" value="1"/>
</dbReference>
<dbReference type="PROSITE" id="PS51257">
    <property type="entry name" value="PROKAR_LIPOPROTEIN"/>
    <property type="match status" value="1"/>
</dbReference>
<dbReference type="EMBL" id="CP092423">
    <property type="protein sequence ID" value="ULP40803.1"/>
    <property type="molecule type" value="Genomic_DNA"/>
</dbReference>
<sequence>MTKTVLHQWWIVWITAATIAAVALLAACSTSTAPQSISSAPTTGQPSSCEVNPSSVPMPSAEPMRPVPAVGRISVALTGITSGIVKPGGVPAEVDVTLCNNSAVDYPKVGVVLVLERCSCATNPMGLPDGTVERFDPATGGWIEMDYPVIGTGMDYLGTFANVQALPKGKAVTLRYRVALDHSMTAGKGGVEATVVTPDPLVQIGKASLPFTVLKESTTPSSAPIPAGRQTLLPFPGVTYPRDIAVDGQGNVYVTDSWNDRVLKLAAGASGPMVLPFAGLAKPGGVAVDGAGDVFVADAANNRVLELLAGSNQQTVLPFTGLDSPGDVAVDGHGNVYVTDNKVRVIKLASGSHEQTVLPFTGLRWPGGLAVDGAGNVFVFDPSNKRILTLASGSDVQTVLSVGSHGGSIAVDPAGAVYLCDSENKRVLKFPAGSKDGTELPFTGLNGPTAVAVDGTGNVYVLDRSGFGQVVKLAVG</sequence>
<evidence type="ECO:0000256" key="3">
    <source>
        <dbReference type="SAM" id="MobiDB-lite"/>
    </source>
</evidence>
<reference evidence="4" key="1">
    <citation type="submission" date="2022-08" db="EMBL/GenBank/DDBJ databases">
        <title>Complete genome sequence of 14 non-tuberculosis mycobacteria type-strains.</title>
        <authorList>
            <person name="Igarashi Y."/>
            <person name="Osugi A."/>
            <person name="Mitarai S."/>
        </authorList>
    </citation>
    <scope>NUCLEOTIDE SEQUENCE</scope>
    <source>
        <strain evidence="4">ATCC 51985</strain>
    </source>
</reference>
<dbReference type="CDD" id="cd14952">
    <property type="entry name" value="NHL_PKND_like"/>
    <property type="match status" value="1"/>
</dbReference>